<dbReference type="OrthoDB" id="10012697at2"/>
<sequence length="180" mass="20360">MSFMNELELQAYGRVAQALARHAYAMAESEDKDYRQAFPNAPGPIYYHWSTSTFEAVAHDLWRLGIFRPLDQTGAWAYHFVFNCTIDEANLVAERNAAAGPTLAELLITFINLFADFGTQYWGFSTNPNVPFGLNARLTPTFDALASIGYLTKSDQGYTWTYLIGPVMRASYFDEDWTAH</sequence>
<gene>
    <name evidence="1" type="ordered locus">blr6660</name>
</gene>
<keyword evidence="2" id="KW-1185">Reference proteome</keyword>
<organism evidence="1 2">
    <name type="scientific">Bradyrhizobium diazoefficiens (strain JCM 10833 / BCRC 13528 / IAM 13628 / NBRC 14792 / USDA 110)</name>
    <dbReference type="NCBI Taxonomy" id="224911"/>
    <lineage>
        <taxon>Bacteria</taxon>
        <taxon>Pseudomonadati</taxon>
        <taxon>Pseudomonadota</taxon>
        <taxon>Alphaproteobacteria</taxon>
        <taxon>Hyphomicrobiales</taxon>
        <taxon>Nitrobacteraceae</taxon>
        <taxon>Bradyrhizobium</taxon>
    </lineage>
</organism>
<dbReference type="AlphaFoldDB" id="Q89FN9"/>
<dbReference type="KEGG" id="bja:blr6660"/>
<proteinExistence type="predicted"/>
<dbReference type="EMBL" id="BA000040">
    <property type="protein sequence ID" value="BAC51925.1"/>
    <property type="molecule type" value="Genomic_DNA"/>
</dbReference>
<dbReference type="Proteomes" id="UP000002526">
    <property type="component" value="Chromosome"/>
</dbReference>
<protein>
    <submittedName>
        <fullName evidence="1">Blr6660 protein</fullName>
    </submittedName>
</protein>
<evidence type="ECO:0000313" key="2">
    <source>
        <dbReference type="Proteomes" id="UP000002526"/>
    </source>
</evidence>
<dbReference type="HOGENOM" id="CLU_1493460_0_0_5"/>
<evidence type="ECO:0000313" key="1">
    <source>
        <dbReference type="EMBL" id="BAC51925.1"/>
    </source>
</evidence>
<dbReference type="InParanoid" id="Q89FN9"/>
<dbReference type="GeneID" id="46493632"/>
<dbReference type="STRING" id="224911.AAV28_30875"/>
<dbReference type="EnsemblBacteria" id="BAC51925">
    <property type="protein sequence ID" value="BAC51925"/>
    <property type="gene ID" value="BAC51925"/>
</dbReference>
<reference evidence="2" key="1">
    <citation type="journal article" date="2002" name="DNA Res.">
        <title>Complete genomic sequence of nitrogen-fixing symbiotic bacterium Bradyrhizobium japonicum USDA110.</title>
        <authorList>
            <person name="Kaneko T."/>
            <person name="Nakamura Y."/>
            <person name="Sato S."/>
            <person name="Minamisawa K."/>
            <person name="Uchiumi T."/>
            <person name="Sasamoto S."/>
            <person name="Watanabe A."/>
            <person name="Idesawa K."/>
            <person name="Iriguchi M."/>
            <person name="Kawashima K."/>
            <person name="Kohara M."/>
            <person name="Matsumoto M."/>
            <person name="Shimpo S."/>
            <person name="Tsuruoka H."/>
            <person name="Wada T."/>
            <person name="Yamada M."/>
            <person name="Tabata S."/>
        </authorList>
    </citation>
    <scope>NUCLEOTIDE SEQUENCE [LARGE SCALE GENOMIC DNA]</scope>
    <source>
        <strain evidence="2">JCM 10833 / BCRC 13528 / IAM 13628 / NBRC 14792 / USDA 110</strain>
    </source>
</reference>
<dbReference type="RefSeq" id="WP_011089400.1">
    <property type="nucleotide sequence ID" value="NC_004463.1"/>
</dbReference>
<dbReference type="PATRIC" id="fig|224911.44.peg.6672"/>
<accession>Q89FN9</accession>
<name>Q89FN9_BRADU</name>